<name>A0ABP1NJ82_XYLVO</name>
<keyword evidence="1" id="KW-0862">Zinc</keyword>
<protein>
    <recommendedName>
        <fullName evidence="2">C2H2-type domain-containing protein</fullName>
    </recommendedName>
</protein>
<dbReference type="InterPro" id="IPR036236">
    <property type="entry name" value="Znf_C2H2_sf"/>
</dbReference>
<dbReference type="Pfam" id="PF00096">
    <property type="entry name" value="zf-C2H2"/>
    <property type="match status" value="1"/>
</dbReference>
<dbReference type="InterPro" id="IPR013087">
    <property type="entry name" value="Znf_C2H2_type"/>
</dbReference>
<dbReference type="PROSITE" id="PS50157">
    <property type="entry name" value="ZINC_FINGER_C2H2_2"/>
    <property type="match status" value="2"/>
</dbReference>
<dbReference type="Proteomes" id="UP001642520">
    <property type="component" value="Unassembled WGS sequence"/>
</dbReference>
<sequence length="107" mass="12861">MYVPGLSSFHYRLDQSQQMEPQPYYRRLETKQGSIDNARYSCPKCERSYRHLHHMLRHCKFECGSPPRFQCPYCGMRSKQSNNVYKHIRIKHPGSKLEIVVLHYDQQ</sequence>
<keyword evidence="1" id="KW-0479">Metal-binding</keyword>
<gene>
    <name evidence="3" type="ORF">XYLVIOL_LOCUS4212</name>
</gene>
<feature type="domain" description="C2H2-type" evidence="2">
    <location>
        <begin position="69"/>
        <end position="97"/>
    </location>
</feature>
<feature type="domain" description="C2H2-type" evidence="2">
    <location>
        <begin position="40"/>
        <end position="67"/>
    </location>
</feature>
<keyword evidence="4" id="KW-1185">Reference proteome</keyword>
<evidence type="ECO:0000256" key="1">
    <source>
        <dbReference type="PROSITE-ProRule" id="PRU00042"/>
    </source>
</evidence>
<organism evidence="3 4">
    <name type="scientific">Xylocopa violacea</name>
    <name type="common">Violet carpenter bee</name>
    <name type="synonym">Apis violacea</name>
    <dbReference type="NCBI Taxonomy" id="135666"/>
    <lineage>
        <taxon>Eukaryota</taxon>
        <taxon>Metazoa</taxon>
        <taxon>Ecdysozoa</taxon>
        <taxon>Arthropoda</taxon>
        <taxon>Hexapoda</taxon>
        <taxon>Insecta</taxon>
        <taxon>Pterygota</taxon>
        <taxon>Neoptera</taxon>
        <taxon>Endopterygota</taxon>
        <taxon>Hymenoptera</taxon>
        <taxon>Apocrita</taxon>
        <taxon>Aculeata</taxon>
        <taxon>Apoidea</taxon>
        <taxon>Anthophila</taxon>
        <taxon>Apidae</taxon>
        <taxon>Xylocopa</taxon>
        <taxon>Xylocopa</taxon>
    </lineage>
</organism>
<comment type="caution">
    <text evidence="3">The sequence shown here is derived from an EMBL/GenBank/DDBJ whole genome shotgun (WGS) entry which is preliminary data.</text>
</comment>
<dbReference type="Gene3D" id="3.30.160.60">
    <property type="entry name" value="Classic Zinc Finger"/>
    <property type="match status" value="1"/>
</dbReference>
<accession>A0ABP1NJ82</accession>
<keyword evidence="1" id="KW-0863">Zinc-finger</keyword>
<evidence type="ECO:0000259" key="2">
    <source>
        <dbReference type="PROSITE" id="PS50157"/>
    </source>
</evidence>
<evidence type="ECO:0000313" key="4">
    <source>
        <dbReference type="Proteomes" id="UP001642520"/>
    </source>
</evidence>
<evidence type="ECO:0000313" key="3">
    <source>
        <dbReference type="EMBL" id="CAL7939907.1"/>
    </source>
</evidence>
<proteinExistence type="predicted"/>
<dbReference type="SMART" id="SM00355">
    <property type="entry name" value="ZnF_C2H2"/>
    <property type="match status" value="2"/>
</dbReference>
<dbReference type="EMBL" id="CAXAJV020001290">
    <property type="protein sequence ID" value="CAL7939907.1"/>
    <property type="molecule type" value="Genomic_DNA"/>
</dbReference>
<reference evidence="3 4" key="1">
    <citation type="submission" date="2024-08" db="EMBL/GenBank/DDBJ databases">
        <authorList>
            <person name="Will J Nash"/>
            <person name="Angela Man"/>
            <person name="Seanna McTaggart"/>
            <person name="Kendall Baker"/>
            <person name="Tom Barker"/>
            <person name="Leah Catchpole"/>
            <person name="Alex Durrant"/>
            <person name="Karim Gharbi"/>
            <person name="Naomi Irish"/>
            <person name="Gemy Kaithakottil"/>
            <person name="Debby Ku"/>
            <person name="Aaliyah Providence"/>
            <person name="Felix Shaw"/>
            <person name="David Swarbreck"/>
            <person name="Chris Watkins"/>
            <person name="Ann M. McCartney"/>
            <person name="Giulio Formenti"/>
            <person name="Alice Mouton"/>
            <person name="Noel Vella"/>
            <person name="Bjorn M von Reumont"/>
            <person name="Adriana Vella"/>
            <person name="Wilfried Haerty"/>
        </authorList>
    </citation>
    <scope>NUCLEOTIDE SEQUENCE [LARGE SCALE GENOMIC DNA]</scope>
</reference>
<dbReference type="SUPFAM" id="SSF57667">
    <property type="entry name" value="beta-beta-alpha zinc fingers"/>
    <property type="match status" value="1"/>
</dbReference>